<sequence>MITFLSELHKAASLTESHKDLFAEIERFFTLHLVTPQELDRIPQGAYTIAFIASGGVERTVTQYFDRLPYPILLLCDGQHNSLAASLEIAAWLRSKGMKAQVVHGTPEHMVAQLVENHQAFAAQQALRGKRIGVVGHPSPWLVASNVDYLLAKRRWGIEFVDIPLEEVYCLFYQITDDEIGYAASVVANRAQTCLEGSPEELLKAMRLYRALQLLCEKKHLHALTLSCFTLIEKLHTTGCLALSLLNDEGIPAGCEGDLQSIFSMLVAQTLTGQPGFMANPTRLDQERNELVLAHCTVGTRMAQQFIIRDHFETRSGIAIQGLLPTGEVTLLKCAGECLDEYFVSTGELLENTQYEHACRTQVRLRLDKPVDYFTRSPLGNHHLLLLGNHEQAVNQLMQLNGCTRME</sequence>
<dbReference type="SUPFAM" id="SSF53743">
    <property type="entry name" value="FucI/AraA N-terminal and middle domains"/>
    <property type="match status" value="1"/>
</dbReference>
<evidence type="ECO:0000313" key="3">
    <source>
        <dbReference type="EMBL" id="EJX10765.1"/>
    </source>
</evidence>
<dbReference type="AlphaFoldDB" id="J9H8L0"/>
<reference evidence="3" key="1">
    <citation type="journal article" date="2012" name="PLoS ONE">
        <title>Gene sets for utilization of primary and secondary nutrition supplies in the distal gut of endangered iberian lynx.</title>
        <authorList>
            <person name="Alcaide M."/>
            <person name="Messina E."/>
            <person name="Richter M."/>
            <person name="Bargiela R."/>
            <person name="Peplies J."/>
            <person name="Huws S.A."/>
            <person name="Newbold C.J."/>
            <person name="Golyshin P.N."/>
            <person name="Simon M.A."/>
            <person name="Lopez G."/>
            <person name="Yakimov M.M."/>
            <person name="Ferrer M."/>
        </authorList>
    </citation>
    <scope>NUCLEOTIDE SEQUENCE</scope>
</reference>
<dbReference type="InterPro" id="IPR009015">
    <property type="entry name" value="Fucose_isomerase_N/cen_sf"/>
</dbReference>
<accession>J9H8L0</accession>
<organism evidence="3">
    <name type="scientific">gut metagenome</name>
    <dbReference type="NCBI Taxonomy" id="749906"/>
    <lineage>
        <taxon>unclassified sequences</taxon>
        <taxon>metagenomes</taxon>
        <taxon>organismal metagenomes</taxon>
    </lineage>
</organism>
<protein>
    <submittedName>
        <fullName evidence="3">Protein containing L-fucose isomerase-like protein</fullName>
        <ecNumber evidence="3">5.3.1.25</ecNumber>
    </submittedName>
</protein>
<name>J9H8L0_9ZZZZ</name>
<dbReference type="PANTHER" id="PTHR36120:SF2">
    <property type="entry name" value="FUCOSE ISOMERASE"/>
    <property type="match status" value="1"/>
</dbReference>
<dbReference type="GO" id="GO:0008736">
    <property type="term" value="F:L-fucose isomerase activity"/>
    <property type="evidence" value="ECO:0007669"/>
    <property type="project" value="UniProtKB-EC"/>
</dbReference>
<evidence type="ECO:0000256" key="1">
    <source>
        <dbReference type="ARBA" id="ARBA00023235"/>
    </source>
</evidence>
<evidence type="ECO:0000256" key="2">
    <source>
        <dbReference type="ARBA" id="ARBA00023277"/>
    </source>
</evidence>
<dbReference type="EC" id="5.3.1.25" evidence="3"/>
<keyword evidence="2" id="KW-0119">Carbohydrate metabolism</keyword>
<dbReference type="PANTHER" id="PTHR36120">
    <property type="entry name" value="FUCOSE ISOMERASE"/>
    <property type="match status" value="1"/>
</dbReference>
<dbReference type="EMBL" id="AMCI01000092">
    <property type="protein sequence ID" value="EJX10765.1"/>
    <property type="molecule type" value="Genomic_DNA"/>
</dbReference>
<proteinExistence type="predicted"/>
<dbReference type="GO" id="GO:0005737">
    <property type="term" value="C:cytoplasm"/>
    <property type="evidence" value="ECO:0007669"/>
    <property type="project" value="InterPro"/>
</dbReference>
<dbReference type="GO" id="GO:0005996">
    <property type="term" value="P:monosaccharide metabolic process"/>
    <property type="evidence" value="ECO:0007669"/>
    <property type="project" value="InterPro"/>
</dbReference>
<keyword evidence="1 3" id="KW-0413">Isomerase</keyword>
<gene>
    <name evidence="3" type="ORF">EVA_00534</name>
</gene>
<comment type="caution">
    <text evidence="3">The sequence shown here is derived from an EMBL/GenBank/DDBJ whole genome shotgun (WGS) entry which is preliminary data.</text>
</comment>